<accession>A0ABS7YLM2</accession>
<sequence length="481" mass="54364">MGSNFHFSPLNYFLSEKPRNGLYKGKEFQISKGNRWIKMNELYSLDFLSDEETTERLVVTESESQRFSCAEGDLLFGRTSLTLEGVGDCLLVTKIKDSPIFESNLFRLKFDKRKAYPLFFYYYFKSLNGRQVIQRIAKQTAATSITASDLIQEDVPHLALNTQKYIADKLFTFDNKITLNRQINQTLEQMAQTLFKSWFVDFDPVIDNALDAGNAIPDELQARAEQRQALRNAVDEANAANQPHSTNSAAGDALATPYKPLPDDLRQLFPNEFEESELGWVPTGWGVGSLSDIASYTSDRVSREDLTLSNYISTENMLVDKKGVVDAANLPTVKTVPAYVNGNILISNIRPYFKKIWMANGRGGHSNDVLGFVTKVKDTEEYLFNLLYQDVLFDFMLATSKGSKMPRGDKKAILNWQIVLAPISLRTYFSNIVREFYVSASARHKENTTLTNLRDTLLPKLISGELRLDEVESTIAETTTA</sequence>
<dbReference type="GO" id="GO:0016787">
    <property type="term" value="F:hydrolase activity"/>
    <property type="evidence" value="ECO:0007669"/>
    <property type="project" value="UniProtKB-KW"/>
</dbReference>
<evidence type="ECO:0000259" key="4">
    <source>
        <dbReference type="Pfam" id="PF01420"/>
    </source>
</evidence>
<evidence type="ECO:0000256" key="3">
    <source>
        <dbReference type="ARBA" id="ARBA00023125"/>
    </source>
</evidence>
<organism evidence="5 6">
    <name type="scientific">Vibrio tritonius</name>
    <dbReference type="NCBI Taxonomy" id="1435069"/>
    <lineage>
        <taxon>Bacteria</taxon>
        <taxon>Pseudomonadati</taxon>
        <taxon>Pseudomonadota</taxon>
        <taxon>Gammaproteobacteria</taxon>
        <taxon>Vibrionales</taxon>
        <taxon>Vibrionaceae</taxon>
        <taxon>Vibrio</taxon>
    </lineage>
</organism>
<dbReference type="InterPro" id="IPR052021">
    <property type="entry name" value="Type-I_RS_S_subunit"/>
</dbReference>
<dbReference type="Proteomes" id="UP001199044">
    <property type="component" value="Unassembled WGS sequence"/>
</dbReference>
<reference evidence="6" key="1">
    <citation type="submission" date="2023-07" db="EMBL/GenBank/DDBJ databases">
        <title>Molecular identification of indigenous halophilic bacteria isolated from red sea cost, biodegradation of synthetic dyes and assessment of degraded metabolite toxicity.</title>
        <authorList>
            <person name="Chaieb K."/>
            <person name="Altayb H.N."/>
        </authorList>
    </citation>
    <scope>NUCLEOTIDE SEQUENCE [LARGE SCALE GENOMIC DNA]</scope>
    <source>
        <strain evidence="6">K20</strain>
    </source>
</reference>
<keyword evidence="2" id="KW-0680">Restriction system</keyword>
<dbReference type="GO" id="GO:0004519">
    <property type="term" value="F:endonuclease activity"/>
    <property type="evidence" value="ECO:0007669"/>
    <property type="project" value="UniProtKB-KW"/>
</dbReference>
<gene>
    <name evidence="5" type="ORF">LDJ79_10675</name>
</gene>
<evidence type="ECO:0000256" key="2">
    <source>
        <dbReference type="ARBA" id="ARBA00022747"/>
    </source>
</evidence>
<keyword evidence="5" id="KW-0540">Nuclease</keyword>
<comment type="similarity">
    <text evidence="1">Belongs to the type-I restriction system S methylase family.</text>
</comment>
<dbReference type="Pfam" id="PF01420">
    <property type="entry name" value="Methylase_S"/>
    <property type="match status" value="1"/>
</dbReference>
<dbReference type="PANTHER" id="PTHR30408:SF13">
    <property type="entry name" value="TYPE I RESTRICTION ENZYME HINDI SPECIFICITY SUBUNIT"/>
    <property type="match status" value="1"/>
</dbReference>
<feature type="domain" description="Type I restriction modification DNA specificity" evidence="4">
    <location>
        <begin position="32"/>
        <end position="189"/>
    </location>
</feature>
<evidence type="ECO:0000256" key="1">
    <source>
        <dbReference type="ARBA" id="ARBA00010923"/>
    </source>
</evidence>
<comment type="caution">
    <text evidence="5">The sequence shown here is derived from an EMBL/GenBank/DDBJ whole genome shotgun (WGS) entry which is preliminary data.</text>
</comment>
<dbReference type="Gene3D" id="3.90.220.20">
    <property type="entry name" value="DNA methylase specificity domains"/>
    <property type="match status" value="2"/>
</dbReference>
<dbReference type="InterPro" id="IPR044946">
    <property type="entry name" value="Restrct_endonuc_typeI_TRD_sf"/>
</dbReference>
<dbReference type="PANTHER" id="PTHR30408">
    <property type="entry name" value="TYPE-1 RESTRICTION ENZYME ECOKI SPECIFICITY PROTEIN"/>
    <property type="match status" value="1"/>
</dbReference>
<dbReference type="RefSeq" id="WP_225250553.1">
    <property type="nucleotide sequence ID" value="NZ_JAIWIU010000063.1"/>
</dbReference>
<dbReference type="InterPro" id="IPR000055">
    <property type="entry name" value="Restrct_endonuc_typeI_TRD"/>
</dbReference>
<dbReference type="EMBL" id="JAIWIU010000063">
    <property type="protein sequence ID" value="MCA2016575.1"/>
    <property type="molecule type" value="Genomic_DNA"/>
</dbReference>
<keyword evidence="5" id="KW-0255">Endonuclease</keyword>
<keyword evidence="3" id="KW-0238">DNA-binding</keyword>
<keyword evidence="6" id="KW-1185">Reference proteome</keyword>
<keyword evidence="5" id="KW-0378">Hydrolase</keyword>
<name>A0ABS7YLM2_9VIBR</name>
<evidence type="ECO:0000313" key="6">
    <source>
        <dbReference type="Proteomes" id="UP001199044"/>
    </source>
</evidence>
<dbReference type="CDD" id="cd17517">
    <property type="entry name" value="RMtype1_S_EcoKI_StySPI-TRD2-CR2_like"/>
    <property type="match status" value="1"/>
</dbReference>
<proteinExistence type="inferred from homology"/>
<evidence type="ECO:0000313" key="5">
    <source>
        <dbReference type="EMBL" id="MCA2016575.1"/>
    </source>
</evidence>
<dbReference type="EC" id="3.1.21.-" evidence="5"/>
<protein>
    <submittedName>
        <fullName evidence="5">Restriction endonuclease subunit S</fullName>
        <ecNumber evidence="5">3.1.21.-</ecNumber>
    </submittedName>
</protein>
<dbReference type="SUPFAM" id="SSF116734">
    <property type="entry name" value="DNA methylase specificity domain"/>
    <property type="match status" value="2"/>
</dbReference>